<sequence length="209" mass="22700">MDTVKATSLNSKATAFLHLIPGATTVHLDTPASQLLVHGLPTSHSLATIATELTTFNSGLALTQQPRWLTSDESRATKSASSIVITITGPKAPLFVGKRLSAFSTTFRTERRLRFNAFTLCSNCHHFGHYSNKCANPSSCRWCTLPHSTGDHSCPTSTCRLRGRPCSHFTPRCVNCDGPHDSHSPACPARPQRHDSSDEEGLEEVAMVT</sequence>
<evidence type="ECO:0000256" key="1">
    <source>
        <dbReference type="SAM" id="MobiDB-lite"/>
    </source>
</evidence>
<name>A0A3N4IRM8_9PEZI</name>
<dbReference type="EMBL" id="ML120658">
    <property type="protein sequence ID" value="RPA88823.1"/>
    <property type="molecule type" value="Genomic_DNA"/>
</dbReference>
<dbReference type="OrthoDB" id="8047520at2759"/>
<proteinExistence type="predicted"/>
<reference evidence="2 3" key="1">
    <citation type="journal article" date="2018" name="Nat. Ecol. Evol.">
        <title>Pezizomycetes genomes reveal the molecular basis of ectomycorrhizal truffle lifestyle.</title>
        <authorList>
            <person name="Murat C."/>
            <person name="Payen T."/>
            <person name="Noel B."/>
            <person name="Kuo A."/>
            <person name="Morin E."/>
            <person name="Chen J."/>
            <person name="Kohler A."/>
            <person name="Krizsan K."/>
            <person name="Balestrini R."/>
            <person name="Da Silva C."/>
            <person name="Montanini B."/>
            <person name="Hainaut M."/>
            <person name="Levati E."/>
            <person name="Barry K.W."/>
            <person name="Belfiori B."/>
            <person name="Cichocki N."/>
            <person name="Clum A."/>
            <person name="Dockter R.B."/>
            <person name="Fauchery L."/>
            <person name="Guy J."/>
            <person name="Iotti M."/>
            <person name="Le Tacon F."/>
            <person name="Lindquist E.A."/>
            <person name="Lipzen A."/>
            <person name="Malagnac F."/>
            <person name="Mello A."/>
            <person name="Molinier V."/>
            <person name="Miyauchi S."/>
            <person name="Poulain J."/>
            <person name="Riccioni C."/>
            <person name="Rubini A."/>
            <person name="Sitrit Y."/>
            <person name="Splivallo R."/>
            <person name="Traeger S."/>
            <person name="Wang M."/>
            <person name="Zifcakova L."/>
            <person name="Wipf D."/>
            <person name="Zambonelli A."/>
            <person name="Paolocci F."/>
            <person name="Nowrousian M."/>
            <person name="Ottonello S."/>
            <person name="Baldrian P."/>
            <person name="Spatafora J.W."/>
            <person name="Henrissat B."/>
            <person name="Nagy L.G."/>
            <person name="Aury J.M."/>
            <person name="Wincker P."/>
            <person name="Grigoriev I.V."/>
            <person name="Bonfante P."/>
            <person name="Martin F.M."/>
        </authorList>
    </citation>
    <scope>NUCLEOTIDE SEQUENCE [LARGE SCALE GENOMIC DNA]</scope>
    <source>
        <strain evidence="2 3">120613-1</strain>
    </source>
</reference>
<keyword evidence="3" id="KW-1185">Reference proteome</keyword>
<gene>
    <name evidence="2" type="ORF">L873DRAFT_1724421</name>
</gene>
<dbReference type="Proteomes" id="UP000276215">
    <property type="component" value="Unassembled WGS sequence"/>
</dbReference>
<evidence type="ECO:0008006" key="4">
    <source>
        <dbReference type="Google" id="ProtNLM"/>
    </source>
</evidence>
<organism evidence="2 3">
    <name type="scientific">Choiromyces venosus 120613-1</name>
    <dbReference type="NCBI Taxonomy" id="1336337"/>
    <lineage>
        <taxon>Eukaryota</taxon>
        <taxon>Fungi</taxon>
        <taxon>Dikarya</taxon>
        <taxon>Ascomycota</taxon>
        <taxon>Pezizomycotina</taxon>
        <taxon>Pezizomycetes</taxon>
        <taxon>Pezizales</taxon>
        <taxon>Tuberaceae</taxon>
        <taxon>Choiromyces</taxon>
    </lineage>
</organism>
<accession>A0A3N4IRM8</accession>
<protein>
    <recommendedName>
        <fullName evidence="4">CCHC-type domain-containing protein</fullName>
    </recommendedName>
</protein>
<feature type="region of interest" description="Disordered" evidence="1">
    <location>
        <begin position="187"/>
        <end position="209"/>
    </location>
</feature>
<evidence type="ECO:0000313" key="3">
    <source>
        <dbReference type="Proteomes" id="UP000276215"/>
    </source>
</evidence>
<dbReference type="AlphaFoldDB" id="A0A3N4IRM8"/>
<evidence type="ECO:0000313" key="2">
    <source>
        <dbReference type="EMBL" id="RPA88823.1"/>
    </source>
</evidence>